<reference evidence="4" key="5">
    <citation type="submission" date="2018-04" db="UniProtKB">
        <authorList>
            <consortium name="EnsemblFungi"/>
        </authorList>
    </citation>
    <scope>IDENTIFICATION</scope>
    <source>
        <strain evidence="4">R3-111a-1</strain>
    </source>
</reference>
<dbReference type="Pfam" id="PF24800">
    <property type="entry name" value="DUF7702"/>
    <property type="match status" value="1"/>
</dbReference>
<reference evidence="3" key="2">
    <citation type="submission" date="2010-07" db="EMBL/GenBank/DDBJ databases">
        <authorList>
            <consortium name="The Broad Institute Genome Sequencing Platform"/>
            <consortium name="Broad Institute Genome Sequencing Center for Infectious Disease"/>
            <person name="Ma L.-J."/>
            <person name="Dead R."/>
            <person name="Young S."/>
            <person name="Zeng Q."/>
            <person name="Koehrsen M."/>
            <person name="Alvarado L."/>
            <person name="Berlin A."/>
            <person name="Chapman S.B."/>
            <person name="Chen Z."/>
            <person name="Freedman E."/>
            <person name="Gellesch M."/>
            <person name="Goldberg J."/>
            <person name="Griggs A."/>
            <person name="Gujja S."/>
            <person name="Heilman E.R."/>
            <person name="Heiman D."/>
            <person name="Hepburn T."/>
            <person name="Howarth C."/>
            <person name="Jen D."/>
            <person name="Larson L."/>
            <person name="Mehta T."/>
            <person name="Neiman D."/>
            <person name="Pearson M."/>
            <person name="Roberts A."/>
            <person name="Saif S."/>
            <person name="Shea T."/>
            <person name="Shenoy N."/>
            <person name="Sisk P."/>
            <person name="Stolte C."/>
            <person name="Sykes S."/>
            <person name="Walk T."/>
            <person name="White J."/>
            <person name="Yandava C."/>
            <person name="Haas B."/>
            <person name="Nusbaum C."/>
            <person name="Birren B."/>
        </authorList>
    </citation>
    <scope>NUCLEOTIDE SEQUENCE</scope>
    <source>
        <strain evidence="3">R3-111a-1</strain>
    </source>
</reference>
<keyword evidence="5" id="KW-1185">Reference proteome</keyword>
<dbReference type="OrthoDB" id="2560628at2759"/>
<feature type="transmembrane region" description="Helical" evidence="1">
    <location>
        <begin position="65"/>
        <end position="86"/>
    </location>
</feature>
<dbReference type="STRING" id="644352.J3NXC6"/>
<dbReference type="VEuPathDB" id="FungiDB:GGTG_05933"/>
<proteinExistence type="predicted"/>
<feature type="transmembrane region" description="Helical" evidence="1">
    <location>
        <begin position="217"/>
        <end position="241"/>
    </location>
</feature>
<evidence type="ECO:0000256" key="1">
    <source>
        <dbReference type="SAM" id="Phobius"/>
    </source>
</evidence>
<dbReference type="InterPro" id="IPR056119">
    <property type="entry name" value="DUF7702"/>
</dbReference>
<accession>J3NXC6</accession>
<dbReference type="EMBL" id="GL385397">
    <property type="protein sequence ID" value="EJT76008.1"/>
    <property type="molecule type" value="Genomic_DNA"/>
</dbReference>
<reference evidence="4" key="4">
    <citation type="journal article" date="2015" name="G3 (Bethesda)">
        <title>Genome sequences of three phytopathogenic species of the Magnaporthaceae family of fungi.</title>
        <authorList>
            <person name="Okagaki L.H."/>
            <person name="Nunes C.C."/>
            <person name="Sailsbery J."/>
            <person name="Clay B."/>
            <person name="Brown D."/>
            <person name="John T."/>
            <person name="Oh Y."/>
            <person name="Young N."/>
            <person name="Fitzgerald M."/>
            <person name="Haas B.J."/>
            <person name="Zeng Q."/>
            <person name="Young S."/>
            <person name="Adiconis X."/>
            <person name="Fan L."/>
            <person name="Levin J.Z."/>
            <person name="Mitchell T.K."/>
            <person name="Okubara P.A."/>
            <person name="Farman M.L."/>
            <person name="Kohn L.M."/>
            <person name="Birren B."/>
            <person name="Ma L.-J."/>
            <person name="Dean R.A."/>
        </authorList>
    </citation>
    <scope>NUCLEOTIDE SEQUENCE</scope>
    <source>
        <strain evidence="4">R3-111a-1</strain>
    </source>
</reference>
<dbReference type="GeneID" id="20346391"/>
<keyword evidence="1" id="KW-1133">Transmembrane helix</keyword>
<evidence type="ECO:0000313" key="5">
    <source>
        <dbReference type="Proteomes" id="UP000006039"/>
    </source>
</evidence>
<feature type="transmembrane region" description="Helical" evidence="1">
    <location>
        <begin position="37"/>
        <end position="59"/>
    </location>
</feature>
<sequence length="273" mass="29635">MAREFGYRDGIAVFQIVCFSALFLCAIAMARSRKNGWFCVGGVAVIRLVGASCLLATLGDNSRSVWAGVYVCESLGVLLLTFLLLGMLERANHFVPLLNRHFFRAPILLSWLGIGLTAGDYVLAVREGDAYSPVNPWGVAGMAVFVAIYGATAALALFLLLRRAAFRERGWHGERRQVECAAACMPVLGLRVAYTVAGRLSPPGRETFNPVRGGDPTAYLVMVAFAEVAVAAAATAAILWYGRDWRQYEKALRESIDDEQQQGAQPLAASRQA</sequence>
<dbReference type="Proteomes" id="UP000006039">
    <property type="component" value="Unassembled WGS sequence"/>
</dbReference>
<dbReference type="PANTHER" id="PTHR42109:SF2">
    <property type="entry name" value="INTEGRAL MEMBRANE PROTEIN"/>
    <property type="match status" value="1"/>
</dbReference>
<evidence type="ECO:0000259" key="2">
    <source>
        <dbReference type="Pfam" id="PF24800"/>
    </source>
</evidence>
<feature type="domain" description="DUF7702" evidence="2">
    <location>
        <begin position="6"/>
        <end position="234"/>
    </location>
</feature>
<dbReference type="AlphaFoldDB" id="J3NXC6"/>
<keyword evidence="1" id="KW-0812">Transmembrane</keyword>
<gene>
    <name evidence="4" type="primary">20346391</name>
    <name evidence="3" type="ORF">GGTG_05933</name>
</gene>
<evidence type="ECO:0000313" key="3">
    <source>
        <dbReference type="EMBL" id="EJT76008.1"/>
    </source>
</evidence>
<protein>
    <recommendedName>
        <fullName evidence="2">DUF7702 domain-containing protein</fullName>
    </recommendedName>
</protein>
<feature type="transmembrane region" description="Helical" evidence="1">
    <location>
        <begin position="12"/>
        <end position="30"/>
    </location>
</feature>
<organism evidence="3">
    <name type="scientific">Gaeumannomyces tritici (strain R3-111a-1)</name>
    <name type="common">Wheat and barley take-all root rot fungus</name>
    <name type="synonym">Gaeumannomyces graminis var. tritici</name>
    <dbReference type="NCBI Taxonomy" id="644352"/>
    <lineage>
        <taxon>Eukaryota</taxon>
        <taxon>Fungi</taxon>
        <taxon>Dikarya</taxon>
        <taxon>Ascomycota</taxon>
        <taxon>Pezizomycotina</taxon>
        <taxon>Sordariomycetes</taxon>
        <taxon>Sordariomycetidae</taxon>
        <taxon>Magnaporthales</taxon>
        <taxon>Magnaporthaceae</taxon>
        <taxon>Gaeumannomyces</taxon>
    </lineage>
</organism>
<evidence type="ECO:0000313" key="4">
    <source>
        <dbReference type="EnsemblFungi" id="EJT76008"/>
    </source>
</evidence>
<dbReference type="HOGENOM" id="CLU_064985_1_1_1"/>
<dbReference type="eggNOG" id="ENOG502SUUA">
    <property type="taxonomic scope" value="Eukaryota"/>
</dbReference>
<reference evidence="3" key="3">
    <citation type="submission" date="2010-09" db="EMBL/GenBank/DDBJ databases">
        <title>Annotation of Gaeumannomyces graminis var. tritici R3-111a-1.</title>
        <authorList>
            <consortium name="The Broad Institute Genome Sequencing Platform"/>
            <person name="Ma L.-J."/>
            <person name="Dead R."/>
            <person name="Young S.K."/>
            <person name="Zeng Q."/>
            <person name="Gargeya S."/>
            <person name="Fitzgerald M."/>
            <person name="Haas B."/>
            <person name="Abouelleil A."/>
            <person name="Alvarado L."/>
            <person name="Arachchi H.M."/>
            <person name="Berlin A."/>
            <person name="Brown A."/>
            <person name="Chapman S.B."/>
            <person name="Chen Z."/>
            <person name="Dunbar C."/>
            <person name="Freedman E."/>
            <person name="Gearin G."/>
            <person name="Gellesch M."/>
            <person name="Goldberg J."/>
            <person name="Griggs A."/>
            <person name="Gujja S."/>
            <person name="Heiman D."/>
            <person name="Howarth C."/>
            <person name="Larson L."/>
            <person name="Lui A."/>
            <person name="MacDonald P.J.P."/>
            <person name="Mehta T."/>
            <person name="Montmayeur A."/>
            <person name="Murphy C."/>
            <person name="Neiman D."/>
            <person name="Pearson M."/>
            <person name="Priest M."/>
            <person name="Roberts A."/>
            <person name="Saif S."/>
            <person name="Shea T."/>
            <person name="Shenoy N."/>
            <person name="Sisk P."/>
            <person name="Stolte C."/>
            <person name="Sykes S."/>
            <person name="Yandava C."/>
            <person name="Wortman J."/>
            <person name="Nusbaum C."/>
            <person name="Birren B."/>
        </authorList>
    </citation>
    <scope>NUCLEOTIDE SEQUENCE</scope>
    <source>
        <strain evidence="3">R3-111a-1</strain>
    </source>
</reference>
<keyword evidence="1" id="KW-0472">Membrane</keyword>
<dbReference type="RefSeq" id="XP_009222008.1">
    <property type="nucleotide sequence ID" value="XM_009223744.1"/>
</dbReference>
<feature type="transmembrane region" description="Helical" evidence="1">
    <location>
        <begin position="180"/>
        <end position="197"/>
    </location>
</feature>
<name>J3NXC6_GAET3</name>
<dbReference type="PANTHER" id="PTHR42109">
    <property type="entry name" value="UNPLACED GENOMIC SCAFFOLD UM_SCAF_CONTIG_1.265, WHOLE GENOME SHOTGUN SEQUENCE"/>
    <property type="match status" value="1"/>
</dbReference>
<dbReference type="EnsemblFungi" id="EJT76008">
    <property type="protein sequence ID" value="EJT76008"/>
    <property type="gene ID" value="GGTG_05933"/>
</dbReference>
<feature type="transmembrane region" description="Helical" evidence="1">
    <location>
        <begin position="107"/>
        <end position="125"/>
    </location>
</feature>
<feature type="transmembrane region" description="Helical" evidence="1">
    <location>
        <begin position="137"/>
        <end position="160"/>
    </location>
</feature>
<reference evidence="5" key="1">
    <citation type="submission" date="2010-07" db="EMBL/GenBank/DDBJ databases">
        <title>The genome sequence of Gaeumannomyces graminis var. tritici strain R3-111a-1.</title>
        <authorList>
            <consortium name="The Broad Institute Genome Sequencing Platform"/>
            <person name="Ma L.-J."/>
            <person name="Dead R."/>
            <person name="Young S."/>
            <person name="Zeng Q."/>
            <person name="Koehrsen M."/>
            <person name="Alvarado L."/>
            <person name="Berlin A."/>
            <person name="Chapman S.B."/>
            <person name="Chen Z."/>
            <person name="Freedman E."/>
            <person name="Gellesch M."/>
            <person name="Goldberg J."/>
            <person name="Griggs A."/>
            <person name="Gujja S."/>
            <person name="Heilman E.R."/>
            <person name="Heiman D."/>
            <person name="Hepburn T."/>
            <person name="Howarth C."/>
            <person name="Jen D."/>
            <person name="Larson L."/>
            <person name="Mehta T."/>
            <person name="Neiman D."/>
            <person name="Pearson M."/>
            <person name="Roberts A."/>
            <person name="Saif S."/>
            <person name="Shea T."/>
            <person name="Shenoy N."/>
            <person name="Sisk P."/>
            <person name="Stolte C."/>
            <person name="Sykes S."/>
            <person name="Walk T."/>
            <person name="White J."/>
            <person name="Yandava C."/>
            <person name="Haas B."/>
            <person name="Nusbaum C."/>
            <person name="Birren B."/>
        </authorList>
    </citation>
    <scope>NUCLEOTIDE SEQUENCE [LARGE SCALE GENOMIC DNA]</scope>
    <source>
        <strain evidence="5">R3-111a-1</strain>
    </source>
</reference>